<reference evidence="1 2" key="1">
    <citation type="journal article" date="2013" name="Genome Announc.">
        <title>Draft Genome Sequence of Arcticibacter svalbardensis Strain MN12-7T, a Member of the Family Sphingobacteriaceae Isolated from an Arctic Soil Sample.</title>
        <authorList>
            <person name="Shivaji S."/>
            <person name="Ara S."/>
            <person name="Prasad S."/>
            <person name="Manasa B.P."/>
            <person name="Begum Z."/>
            <person name="Singh A."/>
            <person name="Kumar Pinnaka A."/>
        </authorList>
    </citation>
    <scope>NUCLEOTIDE SEQUENCE [LARGE SCALE GENOMIC DNA]</scope>
    <source>
        <strain evidence="1 2">MN12-7</strain>
    </source>
</reference>
<dbReference type="EMBL" id="AQPN01000001">
    <property type="protein sequence ID" value="EOR96766.1"/>
    <property type="molecule type" value="Genomic_DNA"/>
</dbReference>
<protein>
    <submittedName>
        <fullName evidence="1">Uncharacterized protein</fullName>
    </submittedName>
</protein>
<dbReference type="RefSeq" id="WP_016193286.1">
    <property type="nucleotide sequence ID" value="NZ_AQPN01000001.1"/>
</dbReference>
<dbReference type="Proteomes" id="UP000014174">
    <property type="component" value="Unassembled WGS sequence"/>
</dbReference>
<dbReference type="OrthoDB" id="790769at2"/>
<dbReference type="AlphaFoldDB" id="R9GYE0"/>
<keyword evidence="2" id="KW-1185">Reference proteome</keyword>
<comment type="caution">
    <text evidence="1">The sequence shown here is derived from an EMBL/GenBank/DDBJ whole genome shotgun (WGS) entry which is preliminary data.</text>
</comment>
<gene>
    <name evidence="1" type="ORF">ADIARSV_0029</name>
</gene>
<organism evidence="1 2">
    <name type="scientific">Arcticibacter svalbardensis MN12-7</name>
    <dbReference type="NCBI Taxonomy" id="1150600"/>
    <lineage>
        <taxon>Bacteria</taxon>
        <taxon>Pseudomonadati</taxon>
        <taxon>Bacteroidota</taxon>
        <taxon>Sphingobacteriia</taxon>
        <taxon>Sphingobacteriales</taxon>
        <taxon>Sphingobacteriaceae</taxon>
        <taxon>Arcticibacter</taxon>
    </lineage>
</organism>
<evidence type="ECO:0000313" key="1">
    <source>
        <dbReference type="EMBL" id="EOR96766.1"/>
    </source>
</evidence>
<proteinExistence type="predicted"/>
<name>R9GYE0_9SPHI</name>
<accession>R9GYE0</accession>
<evidence type="ECO:0000313" key="2">
    <source>
        <dbReference type="Proteomes" id="UP000014174"/>
    </source>
</evidence>
<dbReference type="STRING" id="1150600.ADIARSV_0029"/>
<sequence length="293" mass="32902">MKEIVEFRIVNEYAHLLLKSGEGKKTGSNTTIYITKDDPKFEKIRILNSQIKEKNNDFFFLYSNIKRYYTKKELDAATLLQMKIKVTFEPAGEECGTLYDQTAACKICGANRKQISTLMLKKGSIPKKDIVTTIAGEVVISEKFATAFKQRKLKGAIFKPVVSGTETLGYFQLFASSSLELSDNTTAGVNLFDLSEGSESLELTIPGGYHIRLEKEVYKCPKGHTIGLNLLSEAFVLNDPSITEMDFFASNQMIGVKRGLLRPGPLYLCSPNFRKMVEEEKLSGFEFEIAHIQ</sequence>